<gene>
    <name evidence="3" type="ORF">AZO1586I_2751</name>
</gene>
<feature type="domain" description="Transposase IS204/IS1001/IS1096/IS1165 DDE" evidence="1">
    <location>
        <begin position="159"/>
        <end position="391"/>
    </location>
</feature>
<organism evidence="3 4">
    <name type="scientific">Bathymodiolus thermophilus thioautotrophic gill symbiont</name>
    <dbReference type="NCBI Taxonomy" id="2360"/>
    <lineage>
        <taxon>Bacteria</taxon>
        <taxon>Pseudomonadati</taxon>
        <taxon>Pseudomonadota</taxon>
        <taxon>Gammaproteobacteria</taxon>
        <taxon>sulfur-oxidizing symbionts</taxon>
    </lineage>
</organism>
<dbReference type="PANTHER" id="PTHR33498:SF1">
    <property type="entry name" value="TRANSPOSASE FOR INSERTION SEQUENCE ELEMENT IS1557"/>
    <property type="match status" value="1"/>
</dbReference>
<dbReference type="EMBL" id="CAHJWF010000622">
    <property type="protein sequence ID" value="CAB5508476.1"/>
    <property type="molecule type" value="Genomic_DNA"/>
</dbReference>
<evidence type="ECO:0000259" key="2">
    <source>
        <dbReference type="Pfam" id="PF13542"/>
    </source>
</evidence>
<dbReference type="RefSeq" id="WP_237731777.1">
    <property type="nucleotide sequence ID" value="NZ_CAHJWF010000622.1"/>
</dbReference>
<proteinExistence type="predicted"/>
<reference evidence="3 4" key="1">
    <citation type="submission" date="2020-05" db="EMBL/GenBank/DDBJ databases">
        <authorList>
            <person name="Petersen J."/>
            <person name="Sayavedra L."/>
        </authorList>
    </citation>
    <scope>NUCLEOTIDE SEQUENCE [LARGE SCALE GENOMIC DNA]</scope>
    <source>
        <strain evidence="3">B azoricus SOX ET2 1586I</strain>
    </source>
</reference>
<dbReference type="Pfam" id="PF13542">
    <property type="entry name" value="HTH_Tnp_ISL3"/>
    <property type="match status" value="1"/>
</dbReference>
<evidence type="ECO:0000259" key="1">
    <source>
        <dbReference type="Pfam" id="PF01610"/>
    </source>
</evidence>
<comment type="caution">
    <text evidence="3">The sequence shown here is derived from an EMBL/GenBank/DDBJ whole genome shotgun (WGS) entry which is preliminary data.</text>
</comment>
<evidence type="ECO:0000313" key="3">
    <source>
        <dbReference type="EMBL" id="CAB5508476.1"/>
    </source>
</evidence>
<feature type="domain" description="Transposase IS204/IS1001/IS1096/IS1165 helix-turn-helix" evidence="2">
    <location>
        <begin position="96"/>
        <end position="143"/>
    </location>
</feature>
<accession>A0ABN7GH16</accession>
<name>A0ABN7GH16_9GAMM</name>
<dbReference type="NCBIfam" id="NF033550">
    <property type="entry name" value="transpos_ISL3"/>
    <property type="match status" value="1"/>
</dbReference>
<dbReference type="InterPro" id="IPR032877">
    <property type="entry name" value="Transposase_HTH"/>
</dbReference>
<sequence length="413" mass="47615">MITELFQQALHINSPWLIKSIDFNAEEKRLDIQIDFKRGSTFEDPDAGDDEVKEYKAYDTVQKNWQHLNFFEHECHLHARVPRIKRDDGKVRLIPTPWEGKVSGFTLLFEALLIQLCKAMPVHNVSDLTGVSDHKIWRVLDTYIELAKMDEDYSDISILGMDETSIAKGHDYITLFVDLEERKTLHISAGKDHKTVVDFVEVLEAKQGDRSAIKQVSCDMSPAFIKGVKENMPEAEITFDKFHIIKLINEAVDQVRREEGSYTPILKGNRYIFLKNESNLTEKQKIIKEELSMAKLNLKSVRALQIREAFQQIYVAESTEKFEGLLNNWYYWATHSQLAPIVKVAKTIKRHWDGIVSWKKSQINNGILEGLNSVLQAAKRKARGYKMQHFKTIAYLLTGKLDFSKINANCLPT</sequence>
<evidence type="ECO:0000313" key="4">
    <source>
        <dbReference type="Proteomes" id="UP000626656"/>
    </source>
</evidence>
<protein>
    <submittedName>
        <fullName evidence="3">Mobile element protein</fullName>
    </submittedName>
</protein>
<keyword evidence="4" id="KW-1185">Reference proteome</keyword>
<dbReference type="InterPro" id="IPR002560">
    <property type="entry name" value="Transposase_DDE"/>
</dbReference>
<dbReference type="PANTHER" id="PTHR33498">
    <property type="entry name" value="TRANSPOSASE FOR INSERTION SEQUENCE ELEMENT IS1557"/>
    <property type="match status" value="1"/>
</dbReference>
<dbReference type="InterPro" id="IPR047951">
    <property type="entry name" value="Transpos_ISL3"/>
</dbReference>
<dbReference type="Proteomes" id="UP000626656">
    <property type="component" value="Unassembled WGS sequence"/>
</dbReference>
<dbReference type="Pfam" id="PF01610">
    <property type="entry name" value="DDE_Tnp_ISL3"/>
    <property type="match status" value="1"/>
</dbReference>